<dbReference type="InterPro" id="IPR011006">
    <property type="entry name" value="CheY-like_superfamily"/>
</dbReference>
<feature type="domain" description="HTH araC/xylS-type" evidence="10">
    <location>
        <begin position="1234"/>
        <end position="1333"/>
    </location>
</feature>
<dbReference type="InterPro" id="IPR005467">
    <property type="entry name" value="His_kinase_dom"/>
</dbReference>
<gene>
    <name evidence="13" type="ORF">U0035_22710</name>
</gene>
<dbReference type="SUPFAM" id="SSF46689">
    <property type="entry name" value="Homeodomain-like"/>
    <property type="match status" value="1"/>
</dbReference>
<feature type="domain" description="Response regulatory" evidence="12">
    <location>
        <begin position="1078"/>
        <end position="1193"/>
    </location>
</feature>
<dbReference type="PANTHER" id="PTHR43547">
    <property type="entry name" value="TWO-COMPONENT HISTIDINE KINASE"/>
    <property type="match status" value="1"/>
</dbReference>
<keyword evidence="4" id="KW-0805">Transcription regulation</keyword>
<dbReference type="Gene3D" id="3.40.50.2300">
    <property type="match status" value="1"/>
</dbReference>
<feature type="modified residue" description="4-aspartylphosphate" evidence="7">
    <location>
        <position position="1126"/>
    </location>
</feature>
<dbReference type="RefSeq" id="WP_162817882.1">
    <property type="nucleotide sequence ID" value="NZ_CP139960.1"/>
</dbReference>
<evidence type="ECO:0000259" key="12">
    <source>
        <dbReference type="PROSITE" id="PS50110"/>
    </source>
</evidence>
<dbReference type="Gene3D" id="2.130.10.10">
    <property type="entry name" value="YVTN repeat-like/Quinoprotein amine dehydrogenase"/>
    <property type="match status" value="2"/>
</dbReference>
<dbReference type="SUPFAM" id="SSF52172">
    <property type="entry name" value="CheY-like"/>
    <property type="match status" value="1"/>
</dbReference>
<dbReference type="SUPFAM" id="SSF63829">
    <property type="entry name" value="Calcium-dependent phosphotriesterase"/>
    <property type="match status" value="4"/>
</dbReference>
<name>A0ABZ0W7A9_9BACT</name>
<evidence type="ECO:0000256" key="2">
    <source>
        <dbReference type="ARBA" id="ARBA00012438"/>
    </source>
</evidence>
<dbReference type="Pfam" id="PF07495">
    <property type="entry name" value="Y_Y_Y"/>
    <property type="match status" value="1"/>
</dbReference>
<keyword evidence="5" id="KW-0238">DNA-binding</keyword>
<comment type="catalytic activity">
    <reaction evidence="1">
        <text>ATP + protein L-histidine = ADP + protein N-phospho-L-histidine.</text>
        <dbReference type="EC" id="2.7.13.3"/>
    </reaction>
</comment>
<dbReference type="InterPro" id="IPR003661">
    <property type="entry name" value="HisK_dim/P_dom"/>
</dbReference>
<dbReference type="SMART" id="SM00342">
    <property type="entry name" value="HTH_ARAC"/>
    <property type="match status" value="1"/>
</dbReference>
<dbReference type="PRINTS" id="PR00344">
    <property type="entry name" value="BCTRLSENSOR"/>
</dbReference>
<dbReference type="InterPro" id="IPR011110">
    <property type="entry name" value="Reg_prop"/>
</dbReference>
<dbReference type="InterPro" id="IPR004358">
    <property type="entry name" value="Sig_transdc_His_kin-like_C"/>
</dbReference>
<sequence>MNAKAQKPTFNSWNTEAGLSRNSVYAIAQDRSGFIWLAAGDVLNRFDGREFRTYKPPTQDRIAAENDINSLLIDRKNLLWMGSSNGLWIYDIENNKYHRARFGNGRQPSILCLFEDQQSNIWAGTDTGIFKIKNREDFVFEQWGSSKKDGVFEQRIRSIFVDHENTVWVGTYAGLTRMSATRQGLQYQHFSHDPLNPLSISSNIVTTINTDKYHNLWIGTQSQGINLLNKSDGTFTRINTHSTRLQLTNNIIRVIKPDMDGNIWVGTQEGLSRINWVSQTIENYRNDPKDKHSLSQNSVHSIYIDKNKLVWVGTFFGGINVIDPFSSQFRTWQNNGTAAGLSNNVVSSIASDKTGNLWIGTEGGGMNQYNKQQDTFTYYTYGNSAIGSNLIKSIFRDRDGNMWIGTHAGGLNLWEGRSFKKYFYHPEDPLFLRSEIPTIAEDKENNLWLGVQGGLKDVQVFNRSGITLSDISHRYNRSALKGRDIKKIFPDSKNNIWMATSSGLFLIRAGEKIVKPANRFAGLPDSSHAYFNCIQEDKKGNIWFGIEKSGLRKYNPFTGKVYSFRFSKPGEQTTIYGILEDIKGYIWLSSGNGLIKLNAATSKYQRYTKTDGLPSNTFNYNAYFKGDDGRFYFGGFNGLVSFDPASFRSNNIPAPIQFTGLTTLNHPGITDIVTSAGLKLSYDQNIFTVGFALLNYLKPEKNKYAYQLKGFDEQWTETDNPSATYMNLKPGKYILAVKGANNDGIWSEVKELSIVVLPPFWRTWWAYLIYILLFAGVLFVVIRFFYLRELIKKEEALHQHKLDFFTNVTHEIRTHLTLILSPVDKMITDRASDGYLQQQFQHIKKNANNLLRLSEELMDFRKAETENMRLQIAPHDIIAFIKNIYEHFTEISLVRDMHISFTHNIQHHILYFDTEQLEKVFFNLISNAFKFTPDGGKIAVHIEDVQHYIKVSVSDNGRGIAPEYKDKLFNNFFQVNDSGSQNKGYGIGLALSAKIAALHGARIEVESELSENKPDERRTTFSVFLQKGSEHFNQRIHTPSPHVTLDKALPETLPSEPDSQAAPVVVIDEKQTSLKKFTVLVVDDNPGIRQNIQEILEQTHAVVVKDNAAEGWSYASEYLPDIIISDVMMPEEDGLSFCNRIKSDVRTCHIPVILLTAKSTQQDHIEGLHKGADLYLTKPFNRTILELNVGNLLTTSERVRQYVELRIRKGILTGSDRNTANGPVVTPLDDEFLKNVLAIIESHLDDGEFNVPMLAQKVAMSVPVLYKKMKAVTNLSVNDFIKSVKLQKAAALLRSTNMAVYEVCYAVGFQDRKHFSTEFKKKFGSSPKQYAMDTRNNHPDDGADAAGLSEG</sequence>
<dbReference type="Pfam" id="PF00072">
    <property type="entry name" value="Response_reg"/>
    <property type="match status" value="1"/>
</dbReference>
<keyword evidence="6" id="KW-0804">Transcription</keyword>
<evidence type="ECO:0000256" key="6">
    <source>
        <dbReference type="ARBA" id="ARBA00023163"/>
    </source>
</evidence>
<evidence type="ECO:0000256" key="3">
    <source>
        <dbReference type="ARBA" id="ARBA00022553"/>
    </source>
</evidence>
<dbReference type="PROSITE" id="PS50110">
    <property type="entry name" value="RESPONSE_REGULATORY"/>
    <property type="match status" value="1"/>
</dbReference>
<dbReference type="Proteomes" id="UP001325680">
    <property type="component" value="Chromosome"/>
</dbReference>
<dbReference type="EMBL" id="CP139960">
    <property type="protein sequence ID" value="WQD38488.1"/>
    <property type="molecule type" value="Genomic_DNA"/>
</dbReference>
<proteinExistence type="predicted"/>
<keyword evidence="3 7" id="KW-0597">Phosphoprotein</keyword>
<dbReference type="InterPro" id="IPR009057">
    <property type="entry name" value="Homeodomain-like_sf"/>
</dbReference>
<dbReference type="CDD" id="cd17574">
    <property type="entry name" value="REC_OmpR"/>
    <property type="match status" value="1"/>
</dbReference>
<dbReference type="Pfam" id="PF02518">
    <property type="entry name" value="HATPase_c"/>
    <property type="match status" value="1"/>
</dbReference>
<dbReference type="PROSITE" id="PS00041">
    <property type="entry name" value="HTH_ARAC_FAMILY_1"/>
    <property type="match status" value="1"/>
</dbReference>
<evidence type="ECO:0000256" key="7">
    <source>
        <dbReference type="PROSITE-ProRule" id="PRU00169"/>
    </source>
</evidence>
<evidence type="ECO:0000256" key="8">
    <source>
        <dbReference type="SAM" id="MobiDB-lite"/>
    </source>
</evidence>
<feature type="domain" description="Histidine kinase" evidence="11">
    <location>
        <begin position="807"/>
        <end position="1029"/>
    </location>
</feature>
<dbReference type="InterPro" id="IPR011123">
    <property type="entry name" value="Y_Y_Y"/>
</dbReference>
<dbReference type="InterPro" id="IPR036097">
    <property type="entry name" value="HisK_dim/P_sf"/>
</dbReference>
<dbReference type="SUPFAM" id="SSF55874">
    <property type="entry name" value="ATPase domain of HSP90 chaperone/DNA topoisomerase II/histidine kinase"/>
    <property type="match status" value="1"/>
</dbReference>
<evidence type="ECO:0000313" key="13">
    <source>
        <dbReference type="EMBL" id="WQD38488.1"/>
    </source>
</evidence>
<accession>A0ABZ0W7A9</accession>
<keyword evidence="9" id="KW-1133">Transmembrane helix</keyword>
<dbReference type="InterPro" id="IPR018060">
    <property type="entry name" value="HTH_AraC"/>
</dbReference>
<feature type="region of interest" description="Disordered" evidence="8">
    <location>
        <begin position="1324"/>
        <end position="1351"/>
    </location>
</feature>
<feature type="transmembrane region" description="Helical" evidence="9">
    <location>
        <begin position="764"/>
        <end position="786"/>
    </location>
</feature>
<evidence type="ECO:0000256" key="9">
    <source>
        <dbReference type="SAM" id="Phobius"/>
    </source>
</evidence>
<dbReference type="PANTHER" id="PTHR43547:SF2">
    <property type="entry name" value="HYBRID SIGNAL TRANSDUCTION HISTIDINE KINASE C"/>
    <property type="match status" value="1"/>
</dbReference>
<dbReference type="SUPFAM" id="SSF47384">
    <property type="entry name" value="Homodimeric domain of signal transducing histidine kinase"/>
    <property type="match status" value="1"/>
</dbReference>
<dbReference type="Pfam" id="PF12833">
    <property type="entry name" value="HTH_18"/>
    <property type="match status" value="1"/>
</dbReference>
<reference evidence="13 14" key="1">
    <citation type="submission" date="2023-12" db="EMBL/GenBank/DDBJ databases">
        <title>Genome sequencing and assembly of bacterial species from a model synthetic community.</title>
        <authorList>
            <person name="Hogle S.L."/>
        </authorList>
    </citation>
    <scope>NUCLEOTIDE SEQUENCE [LARGE SCALE GENOMIC DNA]</scope>
    <source>
        <strain evidence="13 14">HAMBI_3031</strain>
    </source>
</reference>
<protein>
    <recommendedName>
        <fullName evidence="2">histidine kinase</fullName>
        <ecNumber evidence="2">2.7.13.3</ecNumber>
    </recommendedName>
</protein>
<dbReference type="Gene3D" id="1.10.10.60">
    <property type="entry name" value="Homeodomain-like"/>
    <property type="match status" value="1"/>
</dbReference>
<keyword evidence="14" id="KW-1185">Reference proteome</keyword>
<organism evidence="13 14">
    <name type="scientific">Niabella yanshanensis</name>
    <dbReference type="NCBI Taxonomy" id="577386"/>
    <lineage>
        <taxon>Bacteria</taxon>
        <taxon>Pseudomonadati</taxon>
        <taxon>Bacteroidota</taxon>
        <taxon>Chitinophagia</taxon>
        <taxon>Chitinophagales</taxon>
        <taxon>Chitinophagaceae</taxon>
        <taxon>Niabella</taxon>
    </lineage>
</organism>
<dbReference type="Gene3D" id="1.10.287.130">
    <property type="match status" value="1"/>
</dbReference>
<dbReference type="SMART" id="SM00387">
    <property type="entry name" value="HATPase_c"/>
    <property type="match status" value="1"/>
</dbReference>
<dbReference type="InterPro" id="IPR036890">
    <property type="entry name" value="HATPase_C_sf"/>
</dbReference>
<dbReference type="CDD" id="cd00082">
    <property type="entry name" value="HisKA"/>
    <property type="match status" value="1"/>
</dbReference>
<keyword evidence="9" id="KW-0812">Transmembrane</keyword>
<dbReference type="EC" id="2.7.13.3" evidence="2"/>
<evidence type="ECO:0000256" key="5">
    <source>
        <dbReference type="ARBA" id="ARBA00023125"/>
    </source>
</evidence>
<evidence type="ECO:0000259" key="10">
    <source>
        <dbReference type="PROSITE" id="PS01124"/>
    </source>
</evidence>
<dbReference type="CDD" id="cd00075">
    <property type="entry name" value="HATPase"/>
    <property type="match status" value="1"/>
</dbReference>
<evidence type="ECO:0000313" key="14">
    <source>
        <dbReference type="Proteomes" id="UP001325680"/>
    </source>
</evidence>
<dbReference type="InterPro" id="IPR001789">
    <property type="entry name" value="Sig_transdc_resp-reg_receiver"/>
</dbReference>
<dbReference type="Gene3D" id="3.30.565.10">
    <property type="entry name" value="Histidine kinase-like ATPase, C-terminal domain"/>
    <property type="match status" value="1"/>
</dbReference>
<dbReference type="SMART" id="SM00448">
    <property type="entry name" value="REC"/>
    <property type="match status" value="1"/>
</dbReference>
<keyword evidence="9" id="KW-0472">Membrane</keyword>
<dbReference type="PROSITE" id="PS50109">
    <property type="entry name" value="HIS_KIN"/>
    <property type="match status" value="1"/>
</dbReference>
<dbReference type="InterPro" id="IPR018062">
    <property type="entry name" value="HTH_AraC-typ_CS"/>
</dbReference>
<dbReference type="Gene3D" id="2.60.40.10">
    <property type="entry name" value="Immunoglobulins"/>
    <property type="match status" value="1"/>
</dbReference>
<dbReference type="PROSITE" id="PS01124">
    <property type="entry name" value="HTH_ARAC_FAMILY_2"/>
    <property type="match status" value="1"/>
</dbReference>
<dbReference type="InterPro" id="IPR015943">
    <property type="entry name" value="WD40/YVTN_repeat-like_dom_sf"/>
</dbReference>
<dbReference type="InterPro" id="IPR003594">
    <property type="entry name" value="HATPase_dom"/>
</dbReference>
<evidence type="ECO:0000256" key="4">
    <source>
        <dbReference type="ARBA" id="ARBA00023015"/>
    </source>
</evidence>
<dbReference type="InterPro" id="IPR013783">
    <property type="entry name" value="Ig-like_fold"/>
</dbReference>
<evidence type="ECO:0000256" key="1">
    <source>
        <dbReference type="ARBA" id="ARBA00000085"/>
    </source>
</evidence>
<dbReference type="Pfam" id="PF07494">
    <property type="entry name" value="Reg_prop"/>
    <property type="match status" value="5"/>
</dbReference>
<dbReference type="SMART" id="SM00388">
    <property type="entry name" value="HisKA"/>
    <property type="match status" value="1"/>
</dbReference>
<evidence type="ECO:0000259" key="11">
    <source>
        <dbReference type="PROSITE" id="PS50109"/>
    </source>
</evidence>